<keyword evidence="3" id="KW-1185">Reference proteome</keyword>
<protein>
    <submittedName>
        <fullName evidence="2">Uncharacterized protein</fullName>
    </submittedName>
</protein>
<dbReference type="Proteomes" id="UP000503399">
    <property type="component" value="Chromosome"/>
</dbReference>
<proteinExistence type="predicted"/>
<keyword evidence="1" id="KW-1133">Transmembrane helix</keyword>
<dbReference type="EMBL" id="LR778114">
    <property type="protein sequence ID" value="CAB1128437.1"/>
    <property type="molecule type" value="Genomic_DNA"/>
</dbReference>
<sequence length="87" mass="9376">MADETPAQAPGGTGEEKVSVNWVILQRLEDLHARVDQADTALGARLDKLEQALTDLRHEVATLRNWSLGLLLLAILGLLAKLLIPGA</sequence>
<organism evidence="2 3">
    <name type="scientific">Candidatus Hydrogenisulfobacillus filiaventi</name>
    <dbReference type="NCBI Taxonomy" id="2707344"/>
    <lineage>
        <taxon>Bacteria</taxon>
        <taxon>Bacillati</taxon>
        <taxon>Bacillota</taxon>
        <taxon>Clostridia</taxon>
        <taxon>Eubacteriales</taxon>
        <taxon>Clostridiales Family XVII. Incertae Sedis</taxon>
        <taxon>Candidatus Hydrogenisulfobacillus</taxon>
    </lineage>
</organism>
<dbReference type="KEGG" id="hfv:R50_0931"/>
<feature type="transmembrane region" description="Helical" evidence="1">
    <location>
        <begin position="66"/>
        <end position="84"/>
    </location>
</feature>
<gene>
    <name evidence="2" type="ORF">R50_0931</name>
</gene>
<name>A0A6F8ZF83_9FIRM</name>
<evidence type="ECO:0000313" key="3">
    <source>
        <dbReference type="Proteomes" id="UP000503399"/>
    </source>
</evidence>
<keyword evidence="1" id="KW-0812">Transmembrane</keyword>
<dbReference type="AlphaFoldDB" id="A0A6F8ZF83"/>
<evidence type="ECO:0000256" key="1">
    <source>
        <dbReference type="SAM" id="Phobius"/>
    </source>
</evidence>
<accession>A0A6F8ZF83</accession>
<keyword evidence="1" id="KW-0472">Membrane</keyword>
<evidence type="ECO:0000313" key="2">
    <source>
        <dbReference type="EMBL" id="CAB1128437.1"/>
    </source>
</evidence>
<reference evidence="2 3" key="1">
    <citation type="submission" date="2020-02" db="EMBL/GenBank/DDBJ databases">
        <authorList>
            <person name="Hogendoorn C."/>
        </authorList>
    </citation>
    <scope>NUCLEOTIDE SEQUENCE [LARGE SCALE GENOMIC DNA]</scope>
    <source>
        <strain evidence="2">R501</strain>
    </source>
</reference>